<keyword evidence="2" id="KW-1185">Reference proteome</keyword>
<comment type="caution">
    <text evidence="1">The sequence shown here is derived from an EMBL/GenBank/DDBJ whole genome shotgun (WGS) entry which is preliminary data.</text>
</comment>
<evidence type="ECO:0000313" key="2">
    <source>
        <dbReference type="Proteomes" id="UP000579153"/>
    </source>
</evidence>
<dbReference type="RefSeq" id="WP_185070077.1">
    <property type="nucleotide sequence ID" value="NZ_JACHMB010000001.1"/>
</dbReference>
<accession>A0A7W9LAD9</accession>
<organism evidence="1 2">
    <name type="scientific">Nonomuraea jabiensis</name>
    <dbReference type="NCBI Taxonomy" id="882448"/>
    <lineage>
        <taxon>Bacteria</taxon>
        <taxon>Bacillati</taxon>
        <taxon>Actinomycetota</taxon>
        <taxon>Actinomycetes</taxon>
        <taxon>Streptosporangiales</taxon>
        <taxon>Streptosporangiaceae</taxon>
        <taxon>Nonomuraea</taxon>
    </lineage>
</organism>
<dbReference type="AlphaFoldDB" id="A0A7W9LAD9"/>
<reference evidence="1 2" key="1">
    <citation type="submission" date="2020-08" db="EMBL/GenBank/DDBJ databases">
        <title>Sequencing the genomes of 1000 actinobacteria strains.</title>
        <authorList>
            <person name="Klenk H.-P."/>
        </authorList>
    </citation>
    <scope>NUCLEOTIDE SEQUENCE [LARGE SCALE GENOMIC DNA]</scope>
    <source>
        <strain evidence="1 2">DSM 45507</strain>
    </source>
</reference>
<dbReference type="Proteomes" id="UP000579153">
    <property type="component" value="Unassembled WGS sequence"/>
</dbReference>
<proteinExistence type="predicted"/>
<dbReference type="EMBL" id="JACHMB010000001">
    <property type="protein sequence ID" value="MBB5776577.1"/>
    <property type="molecule type" value="Genomic_DNA"/>
</dbReference>
<name>A0A7W9LAD9_9ACTN</name>
<gene>
    <name evidence="1" type="ORF">HD596_003333</name>
</gene>
<protein>
    <submittedName>
        <fullName evidence="1">Uncharacterized protein</fullName>
    </submittedName>
</protein>
<sequence>MSYDLAVWEGKRPANDEIAGDVYEALMELMDQDGDTPPTSRISTYVAAVLERWPDFDEADDSAGAAWSVSPEASGPIVYFCMAYSKAEEVSEFAADLAHERGLVCYDPQMECLRP</sequence>
<evidence type="ECO:0000313" key="1">
    <source>
        <dbReference type="EMBL" id="MBB5776577.1"/>
    </source>
</evidence>